<dbReference type="InterPro" id="IPR006849">
    <property type="entry name" value="Elp1"/>
</dbReference>
<comment type="subcellular location">
    <subcellularLocation>
        <location evidence="6">Cytoplasm</location>
    </subcellularLocation>
    <subcellularLocation>
        <location evidence="6">Nucleus</location>
    </subcellularLocation>
</comment>
<comment type="pathway">
    <text evidence="1">tRNA modification; 5-methoxycarbonylmethyl-2-thiouridine-tRNA biosynthesis.</text>
</comment>
<evidence type="ECO:0000256" key="2">
    <source>
        <dbReference type="ARBA" id="ARBA00006086"/>
    </source>
</evidence>
<dbReference type="Pfam" id="PF23797">
    <property type="entry name" value="Beta-prop_ELP1_2nd"/>
    <property type="match status" value="1"/>
</dbReference>
<evidence type="ECO:0000256" key="1">
    <source>
        <dbReference type="ARBA" id="ARBA00005043"/>
    </source>
</evidence>
<dbReference type="OrthoDB" id="40048at2759"/>
<evidence type="ECO:0000259" key="11">
    <source>
        <dbReference type="Pfam" id="PF23925"/>
    </source>
</evidence>
<evidence type="ECO:0000256" key="5">
    <source>
        <dbReference type="ARBA" id="ARBA00029535"/>
    </source>
</evidence>
<dbReference type="FunCoup" id="A0A0C9ZBC1">
    <property type="interactions" value="484"/>
</dbReference>
<feature type="domain" description="ELP1 N-terminal second beta-propeller" evidence="9">
    <location>
        <begin position="416"/>
        <end position="722"/>
    </location>
</feature>
<comment type="similarity">
    <text evidence="2 6">Belongs to the ELP1/IKA1 family.</text>
</comment>
<evidence type="ECO:0000259" key="9">
    <source>
        <dbReference type="Pfam" id="PF23797"/>
    </source>
</evidence>
<keyword evidence="3 6" id="KW-0963">Cytoplasm</keyword>
<dbReference type="GO" id="GO:0000049">
    <property type="term" value="F:tRNA binding"/>
    <property type="evidence" value="ECO:0007669"/>
    <property type="project" value="TreeGrafter"/>
</dbReference>
<reference evidence="14" key="2">
    <citation type="submission" date="2015-01" db="EMBL/GenBank/DDBJ databases">
        <title>Evolutionary Origins and Diversification of the Mycorrhizal Mutualists.</title>
        <authorList>
            <consortium name="DOE Joint Genome Institute"/>
            <consortium name="Mycorrhizal Genomics Consortium"/>
            <person name="Kohler A."/>
            <person name="Kuo A."/>
            <person name="Nagy L.G."/>
            <person name="Floudas D."/>
            <person name="Copeland A."/>
            <person name="Barry K.W."/>
            <person name="Cichocki N."/>
            <person name="Veneault-Fourrey C."/>
            <person name="LaButti K."/>
            <person name="Lindquist E.A."/>
            <person name="Lipzen A."/>
            <person name="Lundell T."/>
            <person name="Morin E."/>
            <person name="Murat C."/>
            <person name="Riley R."/>
            <person name="Ohm R."/>
            <person name="Sun H."/>
            <person name="Tunlid A."/>
            <person name="Henrissat B."/>
            <person name="Grigoriev I.V."/>
            <person name="Hibbett D.S."/>
            <person name="Martin F."/>
        </authorList>
    </citation>
    <scope>NUCLEOTIDE SEQUENCE [LARGE SCALE GENOMIC DNA]</scope>
    <source>
        <strain evidence="14">UH-Slu-Lm8-n1</strain>
    </source>
</reference>
<feature type="compositionally biased region" description="Basic residues" evidence="7">
    <location>
        <begin position="1188"/>
        <end position="1200"/>
    </location>
</feature>
<feature type="region of interest" description="Disordered" evidence="7">
    <location>
        <begin position="1182"/>
        <end position="1206"/>
    </location>
</feature>
<dbReference type="Pfam" id="PF23936">
    <property type="entry name" value="HB_ELP1"/>
    <property type="match status" value="1"/>
</dbReference>
<dbReference type="PANTHER" id="PTHR12747">
    <property type="entry name" value="ELONGATOR COMPLEX PROTEIN 1"/>
    <property type="match status" value="1"/>
</dbReference>
<dbReference type="HOGENOM" id="CLU_001477_0_0_1"/>
<dbReference type="SUPFAM" id="SSF69322">
    <property type="entry name" value="Tricorn protease domain 2"/>
    <property type="match status" value="1"/>
</dbReference>
<keyword evidence="4" id="KW-0819">tRNA processing</keyword>
<dbReference type="EMBL" id="KN835696">
    <property type="protein sequence ID" value="KIK34840.1"/>
    <property type="molecule type" value="Genomic_DNA"/>
</dbReference>
<reference evidence="13 14" key="1">
    <citation type="submission" date="2014-04" db="EMBL/GenBank/DDBJ databases">
        <authorList>
            <consortium name="DOE Joint Genome Institute"/>
            <person name="Kuo A."/>
            <person name="Ruytinx J."/>
            <person name="Rineau F."/>
            <person name="Colpaert J."/>
            <person name="Kohler A."/>
            <person name="Nagy L.G."/>
            <person name="Floudas D."/>
            <person name="Copeland A."/>
            <person name="Barry K.W."/>
            <person name="Cichocki N."/>
            <person name="Veneault-Fourrey C."/>
            <person name="LaButti K."/>
            <person name="Lindquist E.A."/>
            <person name="Lipzen A."/>
            <person name="Lundell T."/>
            <person name="Morin E."/>
            <person name="Murat C."/>
            <person name="Sun H."/>
            <person name="Tunlid A."/>
            <person name="Henrissat B."/>
            <person name="Grigoriev I.V."/>
            <person name="Hibbett D.S."/>
            <person name="Martin F."/>
            <person name="Nordberg H.P."/>
            <person name="Cantor M.N."/>
            <person name="Hua S.X."/>
        </authorList>
    </citation>
    <scope>NUCLEOTIDE SEQUENCE [LARGE SCALE GENOMIC DNA]</scope>
    <source>
        <strain evidence="13 14">UH-Slu-Lm8-n1</strain>
    </source>
</reference>
<feature type="domain" description="ELP1 first N-terminal beta-propeller" evidence="8">
    <location>
        <begin position="28"/>
        <end position="382"/>
    </location>
</feature>
<dbReference type="STRING" id="930992.A0A0C9ZBC1"/>
<evidence type="ECO:0000256" key="3">
    <source>
        <dbReference type="ARBA" id="ARBA00022490"/>
    </source>
</evidence>
<comment type="function">
    <text evidence="6">Component of the elongator complex which is required for multiple tRNA modifications, including mcm5U (5-methoxycarbonylmethyl uridine), mcm5s2U (5-methoxycarbonylmethyl-2-thiouridine), and ncm5U (5-carbamoylmethyl uridine). The elongator complex catalyzes formation of carboxymethyluridine in the wobble base at position 34 in tRNAs.</text>
</comment>
<protein>
    <recommendedName>
        <fullName evidence="5 6">Elongator complex protein 1</fullName>
    </recommendedName>
</protein>
<evidence type="ECO:0000259" key="10">
    <source>
        <dbReference type="Pfam" id="PF23878"/>
    </source>
</evidence>
<dbReference type="UniPathway" id="UPA00988"/>
<evidence type="ECO:0000256" key="4">
    <source>
        <dbReference type="ARBA" id="ARBA00022694"/>
    </source>
</evidence>
<dbReference type="Proteomes" id="UP000054485">
    <property type="component" value="Unassembled WGS sequence"/>
</dbReference>
<evidence type="ECO:0000256" key="6">
    <source>
        <dbReference type="PIRNR" id="PIRNR017233"/>
    </source>
</evidence>
<dbReference type="GO" id="GO:0033588">
    <property type="term" value="C:elongator holoenzyme complex"/>
    <property type="evidence" value="ECO:0007669"/>
    <property type="project" value="InterPro"/>
</dbReference>
<sequence>MRNLVPSAIKISTLEPAYNEQISDTLSSNDVQESIVAAAFDVDRGFIFAASEDAQFGVRIWRTPVDPCEWDPPVLCGSFSSIDPKVLSLRVIGESAQLILVTRSGDTVTWQLDDSGELISGPDIVGSVDAGILSVEWSPDDTLLVMITGDENLILMTSTFDVLSEAPLHTEDFGEDAPINVGWGARETQFHGSIGRAHLKPSPQSPTPIQEDPNDDGLPRISWRGDGAYFVVSSLARQTSQSGKGRVLRVYSNEARLQSTAEIVAGLEPSLSWRPSGNLIASTQNEIRAGPSDTQRTGKHGVVFFERNGLPHGGFNLRGEDHDSRIRHLAWSSDSNVLAVHIERAHGDVVQLWTIGNYHWYLKQEISAPLSTHFTSVNWHPEVSMRLLLTSPLQIIQQDYAWETCAGADSTGCVGVIDGQKILLTPFRTQNIPPPMSSHQLSLNTLTDASSGGLFLSQVPHHISLSQSHDLLAAVWQEGHVMMWALQTRITPGGGAAMNPILIWSANLPRELCHYRQVLVSSENSDDDHRTISAAILGSDVNGNDRIVIHDFVHVILPLKSISVTRSKTVSLQQKNGRLVPHELPGHLAWQAPDGCIFQVHREEESCSQICSFSDYCPSSQRVDAQLFVGLSAGGKIYTAIPNAESTLLASNVNSFTVASRFVIFTTTSHDVQFAPLETVVAILTSGQGNGMLSPTGDDNKTVELASQTWQKRRVERGSRIVTAVPSTMSLVLQMPRGNLETINPRPMVMEVVKSDLDAGLWRKAFMACRKHRIDFSIIVEHNQDVFMAGIPAFVEQIEDVDYINLFLTSVGRSQLPAEVVANVCDFVRQTLEDKDLTKYVNSILTAYVVKSPPDHEAGLALLLRLRGVNPSLVEEAVKYIIFLVDADRLFDTALGMYDFSLVLMVAQHAQKDPREYLPFLRELRALPQYYQHFKIDDHLKRRTKALRSLSLAGPEYFQEALDYLDIYQLHEEALAIWQGTDKYKDVLGIYGAWLFDRHEYHQAATVFVEASDARRAMISYERALQWQELFELCVKEQLDGDEIADIAYRIADELFSKKRFSESARVLLDYAKDVRQAIHSLAQGNEFAEARRIITLHGNPELVDQVLLPCALDCRAQIGDDINEMREQLCKQVARLTELRIKKVEEPDAFYNYDDPTLHNVDVMTDLSMAPTTFTRYTVAPSATSKASKRSSKTKRKMERKLGSGRKGTVDEEEYILRSVTKLVERCATIQGEIKKLLPHLLQLSQAHREEGVVLQVEFDHLQSGLRAAIEDIWKKKPEADEPAVDSWATRMQEKAKEQLVEPLQRVSKPEMSISEWRLKLLQVQQKLPQ</sequence>
<dbReference type="InterPro" id="IPR056165">
    <property type="entry name" value="Beta-prop_ELP1_2nd"/>
</dbReference>
<dbReference type="InParanoid" id="A0A0C9ZBC1"/>
<feature type="domain" description="ELP1 alpha-solenoid" evidence="11">
    <location>
        <begin position="746"/>
        <end position="811"/>
    </location>
</feature>
<dbReference type="InterPro" id="IPR056169">
    <property type="entry name" value="HB_ELP1"/>
</dbReference>
<feature type="domain" description="ELP1 TPR" evidence="10">
    <location>
        <begin position="931"/>
        <end position="1093"/>
    </location>
</feature>
<dbReference type="Pfam" id="PF04762">
    <property type="entry name" value="Beta-prop_ELP1_1st"/>
    <property type="match status" value="1"/>
</dbReference>
<organism evidence="13 14">
    <name type="scientific">Suillus luteus UH-Slu-Lm8-n1</name>
    <dbReference type="NCBI Taxonomy" id="930992"/>
    <lineage>
        <taxon>Eukaryota</taxon>
        <taxon>Fungi</taxon>
        <taxon>Dikarya</taxon>
        <taxon>Basidiomycota</taxon>
        <taxon>Agaricomycotina</taxon>
        <taxon>Agaricomycetes</taxon>
        <taxon>Agaricomycetidae</taxon>
        <taxon>Boletales</taxon>
        <taxon>Suillineae</taxon>
        <taxon>Suillaceae</taxon>
        <taxon>Suillus</taxon>
    </lineage>
</organism>
<dbReference type="Gene3D" id="2.130.10.10">
    <property type="entry name" value="YVTN repeat-like/Quinoprotein amine dehydrogenase"/>
    <property type="match status" value="1"/>
</dbReference>
<dbReference type="GO" id="GO:0002926">
    <property type="term" value="P:tRNA wobble base 5-methoxycarbonylmethyl-2-thiouridinylation"/>
    <property type="evidence" value="ECO:0007669"/>
    <property type="project" value="TreeGrafter"/>
</dbReference>
<evidence type="ECO:0000313" key="13">
    <source>
        <dbReference type="EMBL" id="KIK34840.1"/>
    </source>
</evidence>
<evidence type="ECO:0000256" key="7">
    <source>
        <dbReference type="SAM" id="MobiDB-lite"/>
    </source>
</evidence>
<feature type="domain" description="ELP1 three-helical bundle" evidence="12">
    <location>
        <begin position="1103"/>
        <end position="1274"/>
    </location>
</feature>
<dbReference type="PIRSF" id="PIRSF017233">
    <property type="entry name" value="IKAP"/>
    <property type="match status" value="1"/>
</dbReference>
<accession>A0A0C9ZBC1</accession>
<dbReference type="GO" id="GO:0005829">
    <property type="term" value="C:cytosol"/>
    <property type="evidence" value="ECO:0007669"/>
    <property type="project" value="TreeGrafter"/>
</dbReference>
<evidence type="ECO:0000259" key="12">
    <source>
        <dbReference type="Pfam" id="PF23936"/>
    </source>
</evidence>
<dbReference type="Pfam" id="PF23878">
    <property type="entry name" value="TPR_ELP1"/>
    <property type="match status" value="1"/>
</dbReference>
<dbReference type="InterPro" id="IPR056164">
    <property type="entry name" value="Beta-prop_ELP1_1st"/>
</dbReference>
<name>A0A0C9ZBC1_9AGAM</name>
<proteinExistence type="inferred from homology"/>
<dbReference type="InterPro" id="IPR056166">
    <property type="entry name" value="TPR_ELP1"/>
</dbReference>
<gene>
    <name evidence="13" type="ORF">CY34DRAFT_812627</name>
</gene>
<dbReference type="GO" id="GO:0005634">
    <property type="term" value="C:nucleus"/>
    <property type="evidence" value="ECO:0007669"/>
    <property type="project" value="UniProtKB-SubCell"/>
</dbReference>
<keyword evidence="6" id="KW-0539">Nucleus</keyword>
<evidence type="ECO:0000313" key="14">
    <source>
        <dbReference type="Proteomes" id="UP000054485"/>
    </source>
</evidence>
<dbReference type="Pfam" id="PF23925">
    <property type="entry name" value="A-sol_ELP1"/>
    <property type="match status" value="2"/>
</dbReference>
<feature type="domain" description="ELP1 alpha-solenoid" evidence="11">
    <location>
        <begin position="820"/>
        <end position="924"/>
    </location>
</feature>
<dbReference type="PANTHER" id="PTHR12747:SF0">
    <property type="entry name" value="ELONGATOR COMPLEX PROTEIN 1"/>
    <property type="match status" value="1"/>
</dbReference>
<dbReference type="InterPro" id="IPR056167">
    <property type="entry name" value="A-sol_ELP1"/>
</dbReference>
<evidence type="ECO:0000259" key="8">
    <source>
        <dbReference type="Pfam" id="PF04762"/>
    </source>
</evidence>
<dbReference type="InterPro" id="IPR015943">
    <property type="entry name" value="WD40/YVTN_repeat-like_dom_sf"/>
</dbReference>
<keyword evidence="14" id="KW-1185">Reference proteome</keyword>